<accession>A0A7C3IXV5</accession>
<organism evidence="2">
    <name type="scientific">Candidatus Methanomethylicus mesodigestus</name>
    <dbReference type="NCBI Taxonomy" id="1867258"/>
    <lineage>
        <taxon>Archaea</taxon>
        <taxon>Thermoproteota</taxon>
        <taxon>Methanosuratincolia</taxon>
        <taxon>Candidatus Methanomethylicales</taxon>
        <taxon>Candidatus Methanomethylicaceae</taxon>
        <taxon>Candidatus Methanomethylicus</taxon>
    </lineage>
</organism>
<name>A0A7C3IXV5_9CREN</name>
<reference evidence="2" key="1">
    <citation type="journal article" date="2020" name="mSystems">
        <title>Genome- and Community-Level Interaction Insights into Carbon Utilization and Element Cycling Functions of Hydrothermarchaeota in Hydrothermal Sediment.</title>
        <authorList>
            <person name="Zhou Z."/>
            <person name="Liu Y."/>
            <person name="Xu W."/>
            <person name="Pan J."/>
            <person name="Luo Z.H."/>
            <person name="Li M."/>
        </authorList>
    </citation>
    <scope>NUCLEOTIDE SEQUENCE [LARGE SCALE GENOMIC DNA]</scope>
    <source>
        <strain evidence="2">SpSt-468</strain>
    </source>
</reference>
<evidence type="ECO:0000256" key="1">
    <source>
        <dbReference type="SAM" id="Phobius"/>
    </source>
</evidence>
<dbReference type="EMBL" id="DSTX01000011">
    <property type="protein sequence ID" value="HFK20950.1"/>
    <property type="molecule type" value="Genomic_DNA"/>
</dbReference>
<keyword evidence="1" id="KW-0812">Transmembrane</keyword>
<dbReference type="AlphaFoldDB" id="A0A7C3IXV5"/>
<keyword evidence="1" id="KW-0472">Membrane</keyword>
<sequence>MKIAKIMISELVLVVASVFIFRSLWTLLDQYFGNAYLVEMLVLGVLLTIISLILINECMQPDGKGSADKK</sequence>
<feature type="transmembrane region" description="Helical" evidence="1">
    <location>
        <begin position="7"/>
        <end position="28"/>
    </location>
</feature>
<feature type="transmembrane region" description="Helical" evidence="1">
    <location>
        <begin position="34"/>
        <end position="55"/>
    </location>
</feature>
<keyword evidence="1" id="KW-1133">Transmembrane helix</keyword>
<gene>
    <name evidence="2" type="ORF">ENS19_06690</name>
</gene>
<evidence type="ECO:0000313" key="2">
    <source>
        <dbReference type="EMBL" id="HFK20950.1"/>
    </source>
</evidence>
<comment type="caution">
    <text evidence="2">The sequence shown here is derived from an EMBL/GenBank/DDBJ whole genome shotgun (WGS) entry which is preliminary data.</text>
</comment>
<protein>
    <submittedName>
        <fullName evidence="2">Uncharacterized protein</fullName>
    </submittedName>
</protein>
<proteinExistence type="predicted"/>